<dbReference type="InterPro" id="IPR038718">
    <property type="entry name" value="SNF2-like_sf"/>
</dbReference>
<dbReference type="EMBL" id="KN882046">
    <property type="protein sequence ID" value="KIY45784.1"/>
    <property type="molecule type" value="Genomic_DNA"/>
</dbReference>
<reference evidence="7 8" key="1">
    <citation type="journal article" date="2015" name="Fungal Genet. Biol.">
        <title>Evolution of novel wood decay mechanisms in Agaricales revealed by the genome sequences of Fistulina hepatica and Cylindrobasidium torrendii.</title>
        <authorList>
            <person name="Floudas D."/>
            <person name="Held B.W."/>
            <person name="Riley R."/>
            <person name="Nagy L.G."/>
            <person name="Koehler G."/>
            <person name="Ransdell A.S."/>
            <person name="Younus H."/>
            <person name="Chow J."/>
            <person name="Chiniquy J."/>
            <person name="Lipzen A."/>
            <person name="Tritt A."/>
            <person name="Sun H."/>
            <person name="Haridas S."/>
            <person name="LaButti K."/>
            <person name="Ohm R.A."/>
            <person name="Kues U."/>
            <person name="Blanchette R.A."/>
            <person name="Grigoriev I.V."/>
            <person name="Minto R.E."/>
            <person name="Hibbett D.S."/>
        </authorList>
    </citation>
    <scope>NUCLEOTIDE SEQUENCE [LARGE SCALE GENOMIC DNA]</scope>
    <source>
        <strain evidence="7 8">ATCC 64428</strain>
    </source>
</reference>
<evidence type="ECO:0000313" key="8">
    <source>
        <dbReference type="Proteomes" id="UP000054144"/>
    </source>
</evidence>
<proteinExistence type="predicted"/>
<feature type="domain" description="Helicase ATP-binding" evidence="5">
    <location>
        <begin position="399"/>
        <end position="739"/>
    </location>
</feature>
<dbReference type="GO" id="GO:0016787">
    <property type="term" value="F:hydrolase activity"/>
    <property type="evidence" value="ECO:0007669"/>
    <property type="project" value="UniProtKB-KW"/>
</dbReference>
<dbReference type="CDD" id="cd18008">
    <property type="entry name" value="DEXDc_SHPRH-like"/>
    <property type="match status" value="1"/>
</dbReference>
<dbReference type="SUPFAM" id="SSF52540">
    <property type="entry name" value="P-loop containing nucleoside triphosphate hydrolases"/>
    <property type="match status" value="2"/>
</dbReference>
<sequence length="1239" mass="136844">MSLPSFVSNAPISQAARNYVPAGYASPSAFAPGLPTSSIRGTRPSQPVGSSVPALVVPTFAPASHPALERKPSSSHASLHAVIDLTGSPSPPPPPSPPNDSFIPQLAAPVSHSNLPPSLPPKTPVCIGQLVVPAVILWPTPYLQARTDYDTEWAPVRLHYEHSPLKPPGEQDTIHVKIPNHKNAQNEIIQGQAFAFVEVRVAAKIGPMLAKGLIRVDAMIRKSRPGTQQNLSPLQMLVYTPHGNIQAIGSYFRRCGLLLDHPTSPYDFNAILRQYYFNPHNPPPGGFRPELNQPTGSVGQSRWATPAVAGKSIETQREQVDSLFNKAARSWDEIADTEPSPDVATKLYPHQKKALTFLLDREREKPMDGTSFSTMWEFIPRRHGQEKHWKHIITLDESYVEPVEAKSAILADDMGLGKTITCVSLIAATLSSSAQFAADTLQKPQPPPPLQLESTVLADHFADSVWGMPKVMNPASANKNNNKAIKLQEKLEADYVRECRIKKRSRSTLIVCPLSTVANWEDQFREHWRGEVVIFGGSGGSCMPNLASLHLTSGSSTPTPAALTLSEPATPQPSKGTPLRVYVYHGTARRPDPDFLADFDVVITTYATLASEYSKQNRTPAAVVKDAEDECEEDEASSDSGLDFDANGNFVGKLPKPKKAGSKRKKACNVNTPEASSPLQCVYWFRVVLDEAHSIKEPTTVASRACCDLLADRRLCLTGTPVQNKLEDVFALLKFLRLSPFDDKNVWTEYIGSPVKYGQSWGMERLRGIMQCITLRRTKESKTQDGASILALPSRKDELRYLTFDQQEQAIYDSFYLQSKADFKELSDRNEVMKNYVGILQNILRLRQICDHYELVANKDGSVVYRYEDIKVEIEREGINAARALAIFTLLRESATTQCVDCGYELGCTNSSGDGDGTNGCEAVDAPPTKRGRKSKATGSRNSTRANSPEGVRVVMTRCQHLFCIKCYRNGVCPNWPNVAPDTRRCCSVCQTGLSPADAIEIKPDVIISDSAVGGKKKPQRRERRQKGVMSLADFHPSTKVKALLGDLVQFSRMNPYSVNYEDVQLMDKNMGVEVTKTVVFSQWTSMLDKRVPHALEATGIRYDRLDGTMKRDERNRAIDALKNDPGCEVLLVSLRAGGVGLNLTAAQRVYLMDPYWNPAVENQAVDRIHRLGQTRPVTTVKLIIANSIEARLLEVQKKKIELANMTLGGQHLSKAQIAARRMEDLQVLFDARREASLS</sequence>
<keyword evidence="8" id="KW-1185">Reference proteome</keyword>
<evidence type="ECO:0000256" key="3">
    <source>
        <dbReference type="ARBA" id="ARBA00022840"/>
    </source>
</evidence>
<evidence type="ECO:0000313" key="7">
    <source>
        <dbReference type="EMBL" id="KIY45784.1"/>
    </source>
</evidence>
<dbReference type="Pfam" id="PF00176">
    <property type="entry name" value="SNF2-rel_dom"/>
    <property type="match status" value="2"/>
</dbReference>
<feature type="region of interest" description="Disordered" evidence="4">
    <location>
        <begin position="919"/>
        <end position="949"/>
    </location>
</feature>
<feature type="domain" description="Helicase C-terminal" evidence="6">
    <location>
        <begin position="1065"/>
        <end position="1214"/>
    </location>
</feature>
<feature type="compositionally biased region" description="Acidic residues" evidence="4">
    <location>
        <begin position="628"/>
        <end position="637"/>
    </location>
</feature>
<keyword evidence="2" id="KW-0378">Hydrolase</keyword>
<feature type="compositionally biased region" description="Polar residues" evidence="4">
    <location>
        <begin position="937"/>
        <end position="947"/>
    </location>
</feature>
<dbReference type="Gene3D" id="3.40.50.10810">
    <property type="entry name" value="Tandem AAA-ATPase domain"/>
    <property type="match status" value="2"/>
</dbReference>
<name>A0A0D7A5X0_9AGAR</name>
<dbReference type="GO" id="GO:0006281">
    <property type="term" value="P:DNA repair"/>
    <property type="evidence" value="ECO:0007669"/>
    <property type="project" value="TreeGrafter"/>
</dbReference>
<dbReference type="OrthoDB" id="448448at2759"/>
<dbReference type="Pfam" id="PF00271">
    <property type="entry name" value="Helicase_C"/>
    <property type="match status" value="1"/>
</dbReference>
<keyword evidence="1" id="KW-0547">Nucleotide-binding</keyword>
<dbReference type="InterPro" id="IPR014001">
    <property type="entry name" value="Helicase_ATP-bd"/>
</dbReference>
<evidence type="ECO:0000259" key="6">
    <source>
        <dbReference type="PROSITE" id="PS51194"/>
    </source>
</evidence>
<dbReference type="SMART" id="SM00487">
    <property type="entry name" value="DEXDc"/>
    <property type="match status" value="1"/>
</dbReference>
<dbReference type="GO" id="GO:0005634">
    <property type="term" value="C:nucleus"/>
    <property type="evidence" value="ECO:0007669"/>
    <property type="project" value="TreeGrafter"/>
</dbReference>
<keyword evidence="3" id="KW-0067">ATP-binding</keyword>
<gene>
    <name evidence="7" type="ORF">FISHEDRAFT_48690</name>
</gene>
<dbReference type="GO" id="GO:0005524">
    <property type="term" value="F:ATP binding"/>
    <property type="evidence" value="ECO:0007669"/>
    <property type="project" value="UniProtKB-KW"/>
</dbReference>
<evidence type="ECO:0000256" key="1">
    <source>
        <dbReference type="ARBA" id="ARBA00022741"/>
    </source>
</evidence>
<feature type="compositionally biased region" description="Pro residues" evidence="4">
    <location>
        <begin position="89"/>
        <end position="98"/>
    </location>
</feature>
<dbReference type="Proteomes" id="UP000054144">
    <property type="component" value="Unassembled WGS sequence"/>
</dbReference>
<dbReference type="CDD" id="cd18793">
    <property type="entry name" value="SF2_C_SNF"/>
    <property type="match status" value="1"/>
</dbReference>
<dbReference type="PROSITE" id="PS51192">
    <property type="entry name" value="HELICASE_ATP_BIND_1"/>
    <property type="match status" value="1"/>
</dbReference>
<evidence type="ECO:0000259" key="5">
    <source>
        <dbReference type="PROSITE" id="PS51192"/>
    </source>
</evidence>
<feature type="compositionally biased region" description="Basic residues" evidence="4">
    <location>
        <begin position="655"/>
        <end position="666"/>
    </location>
</feature>
<dbReference type="PANTHER" id="PTHR45626:SF52">
    <property type="entry name" value="SINGLE-STRANDED DNA-DEPENDENT ATPASE (EUROFUNG)"/>
    <property type="match status" value="1"/>
</dbReference>
<dbReference type="InterPro" id="IPR027417">
    <property type="entry name" value="P-loop_NTPase"/>
</dbReference>
<dbReference type="InterPro" id="IPR001650">
    <property type="entry name" value="Helicase_C-like"/>
</dbReference>
<dbReference type="SMART" id="SM00490">
    <property type="entry name" value="HELICc"/>
    <property type="match status" value="1"/>
</dbReference>
<dbReference type="InterPro" id="IPR000330">
    <property type="entry name" value="SNF2_N"/>
</dbReference>
<dbReference type="PANTHER" id="PTHR45626">
    <property type="entry name" value="TRANSCRIPTION TERMINATION FACTOR 2-RELATED"/>
    <property type="match status" value="1"/>
</dbReference>
<accession>A0A0D7A5X0</accession>
<feature type="region of interest" description="Disordered" evidence="4">
    <location>
        <begin position="553"/>
        <end position="577"/>
    </location>
</feature>
<dbReference type="InterPro" id="IPR050628">
    <property type="entry name" value="SNF2_RAD54_helicase_TF"/>
</dbReference>
<dbReference type="AlphaFoldDB" id="A0A0D7A5X0"/>
<dbReference type="GO" id="GO:0008094">
    <property type="term" value="F:ATP-dependent activity, acting on DNA"/>
    <property type="evidence" value="ECO:0007669"/>
    <property type="project" value="TreeGrafter"/>
</dbReference>
<dbReference type="InterPro" id="IPR049730">
    <property type="entry name" value="SNF2/RAD54-like_C"/>
</dbReference>
<dbReference type="PROSITE" id="PS51194">
    <property type="entry name" value="HELICASE_CTER"/>
    <property type="match status" value="1"/>
</dbReference>
<evidence type="ECO:0000256" key="4">
    <source>
        <dbReference type="SAM" id="MobiDB-lite"/>
    </source>
</evidence>
<feature type="region of interest" description="Disordered" evidence="4">
    <location>
        <begin position="83"/>
        <end position="115"/>
    </location>
</feature>
<organism evidence="7 8">
    <name type="scientific">Fistulina hepatica ATCC 64428</name>
    <dbReference type="NCBI Taxonomy" id="1128425"/>
    <lineage>
        <taxon>Eukaryota</taxon>
        <taxon>Fungi</taxon>
        <taxon>Dikarya</taxon>
        <taxon>Basidiomycota</taxon>
        <taxon>Agaricomycotina</taxon>
        <taxon>Agaricomycetes</taxon>
        <taxon>Agaricomycetidae</taxon>
        <taxon>Agaricales</taxon>
        <taxon>Fistulinaceae</taxon>
        <taxon>Fistulina</taxon>
    </lineage>
</organism>
<dbReference type="Gene3D" id="3.40.50.300">
    <property type="entry name" value="P-loop containing nucleotide triphosphate hydrolases"/>
    <property type="match status" value="1"/>
</dbReference>
<protein>
    <recommendedName>
        <fullName evidence="9">SNF2 family DNA-dependent ATPase domain-containing protein</fullName>
    </recommendedName>
</protein>
<feature type="region of interest" description="Disordered" evidence="4">
    <location>
        <begin position="628"/>
        <end position="666"/>
    </location>
</feature>
<evidence type="ECO:0000256" key="2">
    <source>
        <dbReference type="ARBA" id="ARBA00022801"/>
    </source>
</evidence>
<evidence type="ECO:0008006" key="9">
    <source>
        <dbReference type="Google" id="ProtNLM"/>
    </source>
</evidence>